<dbReference type="Proteomes" id="UP001524587">
    <property type="component" value="Unassembled WGS sequence"/>
</dbReference>
<dbReference type="InterPro" id="IPR035093">
    <property type="entry name" value="RelE/ParE_toxin_dom_sf"/>
</dbReference>
<name>A0ABT1W8L9_9PROT</name>
<proteinExistence type="inferred from homology"/>
<evidence type="ECO:0000256" key="1">
    <source>
        <dbReference type="ARBA" id="ARBA00008172"/>
    </source>
</evidence>
<dbReference type="SUPFAM" id="SSF143011">
    <property type="entry name" value="RelE-like"/>
    <property type="match status" value="1"/>
</dbReference>
<keyword evidence="5" id="KW-0378">Hydrolase</keyword>
<evidence type="ECO:0000313" key="7">
    <source>
        <dbReference type="EMBL" id="MCQ8279235.1"/>
    </source>
</evidence>
<protein>
    <recommendedName>
        <fullName evidence="6">Putative mRNA interferase YoeB</fullName>
    </recommendedName>
</protein>
<evidence type="ECO:0000256" key="5">
    <source>
        <dbReference type="ARBA" id="ARBA00022801"/>
    </source>
</evidence>
<gene>
    <name evidence="7" type="ORF">NFI95_12355</name>
</gene>
<dbReference type="Gene3D" id="3.30.2310.20">
    <property type="entry name" value="RelE-like"/>
    <property type="match status" value="1"/>
</dbReference>
<comment type="caution">
    <text evidence="7">The sequence shown here is derived from an EMBL/GenBank/DDBJ whole genome shotgun (WGS) entry which is preliminary data.</text>
</comment>
<keyword evidence="4" id="KW-0255">Endonuclease</keyword>
<dbReference type="Pfam" id="PF06769">
    <property type="entry name" value="YoeB_toxin"/>
    <property type="match status" value="1"/>
</dbReference>
<dbReference type="EMBL" id="JAMSKV010000011">
    <property type="protein sequence ID" value="MCQ8279235.1"/>
    <property type="molecule type" value="Genomic_DNA"/>
</dbReference>
<dbReference type="NCBIfam" id="TIGR02116">
    <property type="entry name" value="toxin_Txe_YoeB"/>
    <property type="match status" value="1"/>
</dbReference>
<dbReference type="InterPro" id="IPR009614">
    <property type="entry name" value="YoeB_toxin"/>
</dbReference>
<evidence type="ECO:0000256" key="6">
    <source>
        <dbReference type="ARBA" id="ARBA00030388"/>
    </source>
</evidence>
<dbReference type="PANTHER" id="PTHR38039:SF1">
    <property type="entry name" value="TOXIN YOEB"/>
    <property type="match status" value="1"/>
</dbReference>
<sequence>MKICFTAEGWEDYQFWVENDRDSLARVNALIGNIRRTPFQGLGKPEPLKGDLAGWWSCRITLDHRFVYAVEGGGAERRLIVAACRYHYR</sequence>
<organism evidence="7 8">
    <name type="scientific">Endosaccharibacter trunci</name>
    <dbReference type="NCBI Taxonomy" id="2812733"/>
    <lineage>
        <taxon>Bacteria</taxon>
        <taxon>Pseudomonadati</taxon>
        <taxon>Pseudomonadota</taxon>
        <taxon>Alphaproteobacteria</taxon>
        <taxon>Acetobacterales</taxon>
        <taxon>Acetobacteraceae</taxon>
        <taxon>Endosaccharibacter</taxon>
    </lineage>
</organism>
<comment type="similarity">
    <text evidence="1">Belongs to the YoeB family.</text>
</comment>
<keyword evidence="3" id="KW-0540">Nuclease</keyword>
<evidence type="ECO:0000256" key="3">
    <source>
        <dbReference type="ARBA" id="ARBA00022722"/>
    </source>
</evidence>
<keyword evidence="8" id="KW-1185">Reference proteome</keyword>
<reference evidence="7 8" key="1">
    <citation type="submission" date="2022-06" db="EMBL/GenBank/DDBJ databases">
        <title>Endosaccharibacter gen. nov., sp. nov., endophytic bacteria isolated from sugarcane.</title>
        <authorList>
            <person name="Pitiwittayakul N."/>
            <person name="Yukphan P."/>
            <person name="Charoenyingcharoen P."/>
            <person name="Tanasupawat S."/>
        </authorList>
    </citation>
    <scope>NUCLEOTIDE SEQUENCE [LARGE SCALE GENOMIC DNA]</scope>
    <source>
        <strain evidence="7 8">KSS8</strain>
    </source>
</reference>
<dbReference type="RefSeq" id="WP_422864727.1">
    <property type="nucleotide sequence ID" value="NZ_JAMSKV010000011.1"/>
</dbReference>
<dbReference type="PANTHER" id="PTHR38039">
    <property type="entry name" value="TOXIN YOEB"/>
    <property type="match status" value="1"/>
</dbReference>
<keyword evidence="2" id="KW-1277">Toxin-antitoxin system</keyword>
<evidence type="ECO:0000313" key="8">
    <source>
        <dbReference type="Proteomes" id="UP001524587"/>
    </source>
</evidence>
<evidence type="ECO:0000256" key="2">
    <source>
        <dbReference type="ARBA" id="ARBA00022649"/>
    </source>
</evidence>
<accession>A0ABT1W8L9</accession>
<evidence type="ECO:0000256" key="4">
    <source>
        <dbReference type="ARBA" id="ARBA00022759"/>
    </source>
</evidence>